<feature type="region of interest" description="Disordered" evidence="1">
    <location>
        <begin position="42"/>
        <end position="68"/>
    </location>
</feature>
<evidence type="ECO:0000256" key="1">
    <source>
        <dbReference type="SAM" id="MobiDB-lite"/>
    </source>
</evidence>
<dbReference type="AlphaFoldDB" id="A0A0C9ZEX1"/>
<evidence type="ECO:0000313" key="3">
    <source>
        <dbReference type="Proteomes" id="UP000054018"/>
    </source>
</evidence>
<dbReference type="EMBL" id="KN833694">
    <property type="protein sequence ID" value="KIK27901.1"/>
    <property type="molecule type" value="Genomic_DNA"/>
</dbReference>
<feature type="compositionally biased region" description="Basic and acidic residues" evidence="1">
    <location>
        <begin position="543"/>
        <end position="553"/>
    </location>
</feature>
<accession>A0A0C9ZEX1</accession>
<feature type="compositionally biased region" description="Low complexity" evidence="1">
    <location>
        <begin position="42"/>
        <end position="53"/>
    </location>
</feature>
<name>A0A0C9ZEX1_9AGAM</name>
<feature type="region of interest" description="Disordered" evidence="1">
    <location>
        <begin position="536"/>
        <end position="574"/>
    </location>
</feature>
<protein>
    <submittedName>
        <fullName evidence="2">Uncharacterized protein</fullName>
    </submittedName>
</protein>
<reference evidence="3" key="2">
    <citation type="submission" date="2015-01" db="EMBL/GenBank/DDBJ databases">
        <title>Evolutionary Origins and Diversification of the Mycorrhizal Mutualists.</title>
        <authorList>
            <consortium name="DOE Joint Genome Institute"/>
            <consortium name="Mycorrhizal Genomics Consortium"/>
            <person name="Kohler A."/>
            <person name="Kuo A."/>
            <person name="Nagy L.G."/>
            <person name="Floudas D."/>
            <person name="Copeland A."/>
            <person name="Barry K.W."/>
            <person name="Cichocki N."/>
            <person name="Veneault-Fourrey C."/>
            <person name="LaButti K."/>
            <person name="Lindquist E.A."/>
            <person name="Lipzen A."/>
            <person name="Lundell T."/>
            <person name="Morin E."/>
            <person name="Murat C."/>
            <person name="Riley R."/>
            <person name="Ohm R."/>
            <person name="Sun H."/>
            <person name="Tunlid A."/>
            <person name="Henrissat B."/>
            <person name="Grigoriev I.V."/>
            <person name="Hibbett D.S."/>
            <person name="Martin F."/>
        </authorList>
    </citation>
    <scope>NUCLEOTIDE SEQUENCE [LARGE SCALE GENOMIC DNA]</scope>
    <source>
        <strain evidence="3">441</strain>
    </source>
</reference>
<reference evidence="2 3" key="1">
    <citation type="submission" date="2014-04" db="EMBL/GenBank/DDBJ databases">
        <authorList>
            <consortium name="DOE Joint Genome Institute"/>
            <person name="Kuo A."/>
            <person name="Kohler A."/>
            <person name="Costa M.D."/>
            <person name="Nagy L.G."/>
            <person name="Floudas D."/>
            <person name="Copeland A."/>
            <person name="Barry K.W."/>
            <person name="Cichocki N."/>
            <person name="Veneault-Fourrey C."/>
            <person name="LaButti K."/>
            <person name="Lindquist E.A."/>
            <person name="Lipzen A."/>
            <person name="Lundell T."/>
            <person name="Morin E."/>
            <person name="Murat C."/>
            <person name="Sun H."/>
            <person name="Tunlid A."/>
            <person name="Henrissat B."/>
            <person name="Grigoriev I.V."/>
            <person name="Hibbett D.S."/>
            <person name="Martin F."/>
            <person name="Nordberg H.P."/>
            <person name="Cantor M.N."/>
            <person name="Hua S.X."/>
        </authorList>
    </citation>
    <scope>NUCLEOTIDE SEQUENCE [LARGE SCALE GENOMIC DNA]</scope>
    <source>
        <strain evidence="2 3">441</strain>
    </source>
</reference>
<dbReference type="OrthoDB" id="3158032at2759"/>
<evidence type="ECO:0000313" key="2">
    <source>
        <dbReference type="EMBL" id="KIK27901.1"/>
    </source>
</evidence>
<gene>
    <name evidence="2" type="ORF">PISMIDRAFT_7877</name>
</gene>
<organism evidence="2 3">
    <name type="scientific">Pisolithus microcarpus 441</name>
    <dbReference type="NCBI Taxonomy" id="765257"/>
    <lineage>
        <taxon>Eukaryota</taxon>
        <taxon>Fungi</taxon>
        <taxon>Dikarya</taxon>
        <taxon>Basidiomycota</taxon>
        <taxon>Agaricomycotina</taxon>
        <taxon>Agaricomycetes</taxon>
        <taxon>Agaricomycetidae</taxon>
        <taxon>Boletales</taxon>
        <taxon>Sclerodermatineae</taxon>
        <taxon>Pisolithaceae</taxon>
        <taxon>Pisolithus</taxon>
    </lineage>
</organism>
<dbReference type="HOGENOM" id="CLU_014056_0_0_1"/>
<feature type="region of interest" description="Disordered" evidence="1">
    <location>
        <begin position="472"/>
        <end position="500"/>
    </location>
</feature>
<proteinExistence type="predicted"/>
<keyword evidence="3" id="KW-1185">Reference proteome</keyword>
<dbReference type="Proteomes" id="UP000054018">
    <property type="component" value="Unassembled WGS sequence"/>
</dbReference>
<sequence>MPAGSIEHGSQLSILRISRLTRPLRTKCTALAIYIESTRKSSGTSATRGRSSAPLSAITHSPGMSKKSQLQHGSVADHKLTRHINAVSDAFRNIVVAIFGIPCSERITSLAAICGSIVGGNIPVTISDFPGNVSLDDSEDEDIIRTYAEEIYESVPPHYRRFLVVSHVISIILHTSRHHALVNNLLDVCISFGILHDAQHLLNIVLSQAFTLNPSCLALATHPVYDTHLMGLHTRWITGYRKQKPAHDVPHFTTSAFFKAVLSTFTLLEDLPLPAWNAFIKLVDTIGRQDVDSFVCTIHALAMFLFSNGAHTLQRGNRSPMTENVCISEMQFRLVEWLGDLWDSFAPLWGKADLFSNQGLYLLVDVLDNCCSPGARNNNEFAAGDELPIVTVFATQLLCHFEDFGDRLASILQGITPVPTMYHRLVLYLSRRQDTQESRVLSEHFMSQLRMYSSVLCSRKLLKLDASLLPDSDMGEPDDTGEAHSASSPRHGPPSKRPRINFSTLLADAQTNRVVLHAKKGSSKIPEKFVIPLAASHPSPVTHRTEPSPHTHQAESILSDDSLDLFAPSSPRSE</sequence>